<accession>A0A0D3GZD3</accession>
<dbReference type="AlphaFoldDB" id="A0A0D3GZD3"/>
<name>A0A0D3GZD3_9ORYZ</name>
<dbReference type="HOGENOM" id="CLU_2281746_0_0_1"/>
<evidence type="ECO:0000256" key="1">
    <source>
        <dbReference type="SAM" id="MobiDB-lite"/>
    </source>
</evidence>
<protein>
    <submittedName>
        <fullName evidence="2">Uncharacterized protein</fullName>
    </submittedName>
</protein>
<proteinExistence type="predicted"/>
<dbReference type="Proteomes" id="UP000026960">
    <property type="component" value="Chromosome 8"/>
</dbReference>
<dbReference type="Gramene" id="OBART08G11930.1">
    <property type="protein sequence ID" value="OBART08G11930.1"/>
    <property type="gene ID" value="OBART08G11930"/>
</dbReference>
<evidence type="ECO:0000313" key="3">
    <source>
        <dbReference type="Proteomes" id="UP000026960"/>
    </source>
</evidence>
<reference evidence="2" key="2">
    <citation type="submission" date="2015-03" db="UniProtKB">
        <authorList>
            <consortium name="EnsemblPlants"/>
        </authorList>
    </citation>
    <scope>IDENTIFICATION</scope>
</reference>
<reference evidence="2" key="1">
    <citation type="journal article" date="2009" name="Rice">
        <title>De Novo Next Generation Sequencing of Plant Genomes.</title>
        <authorList>
            <person name="Rounsley S."/>
            <person name="Marri P.R."/>
            <person name="Yu Y."/>
            <person name="He R."/>
            <person name="Sisneros N."/>
            <person name="Goicoechea J.L."/>
            <person name="Lee S.J."/>
            <person name="Angelova A."/>
            <person name="Kudrna D."/>
            <person name="Luo M."/>
            <person name="Affourtit J."/>
            <person name="Desany B."/>
            <person name="Knight J."/>
            <person name="Niazi F."/>
            <person name="Egholm M."/>
            <person name="Wing R.A."/>
        </authorList>
    </citation>
    <scope>NUCLEOTIDE SEQUENCE [LARGE SCALE GENOMIC DNA]</scope>
    <source>
        <strain evidence="2">cv. IRGC 105608</strain>
    </source>
</reference>
<dbReference type="PaxDb" id="65489-OBART08G11930.1"/>
<keyword evidence="3" id="KW-1185">Reference proteome</keyword>
<feature type="region of interest" description="Disordered" evidence="1">
    <location>
        <begin position="1"/>
        <end position="64"/>
    </location>
</feature>
<sequence>MSPPLPTSSAIRPSPPARRRSLAAGSPNRRNRPHTSAAAHPGHRPSPVFRSPFIPQPDPVATPSVLERGERGAQADLAGGDLVVCVTCKCGVHKEFGFDHSH</sequence>
<dbReference type="EnsemblPlants" id="OBART08G11930.1">
    <property type="protein sequence ID" value="OBART08G11930.1"/>
    <property type="gene ID" value="OBART08G11930"/>
</dbReference>
<organism evidence="2">
    <name type="scientific">Oryza barthii</name>
    <dbReference type="NCBI Taxonomy" id="65489"/>
    <lineage>
        <taxon>Eukaryota</taxon>
        <taxon>Viridiplantae</taxon>
        <taxon>Streptophyta</taxon>
        <taxon>Embryophyta</taxon>
        <taxon>Tracheophyta</taxon>
        <taxon>Spermatophyta</taxon>
        <taxon>Magnoliopsida</taxon>
        <taxon>Liliopsida</taxon>
        <taxon>Poales</taxon>
        <taxon>Poaceae</taxon>
        <taxon>BOP clade</taxon>
        <taxon>Oryzoideae</taxon>
        <taxon>Oryzeae</taxon>
        <taxon>Oryzinae</taxon>
        <taxon>Oryza</taxon>
    </lineage>
</organism>
<evidence type="ECO:0000313" key="2">
    <source>
        <dbReference type="EnsemblPlants" id="OBART08G11930.1"/>
    </source>
</evidence>
<dbReference type="STRING" id="65489.A0A0D3GZD3"/>